<dbReference type="Proteomes" id="UP000284824">
    <property type="component" value="Unassembled WGS sequence"/>
</dbReference>
<accession>A0A438LXP4</accession>
<dbReference type="RefSeq" id="WP_127930733.1">
    <property type="nucleotide sequence ID" value="NZ_SAUN01000001.1"/>
</dbReference>
<evidence type="ECO:0008006" key="3">
    <source>
        <dbReference type="Google" id="ProtNLM"/>
    </source>
</evidence>
<dbReference type="OrthoDB" id="3543798at2"/>
<organism evidence="1 2">
    <name type="scientific">Nonomuraea polychroma</name>
    <dbReference type="NCBI Taxonomy" id="46176"/>
    <lineage>
        <taxon>Bacteria</taxon>
        <taxon>Bacillati</taxon>
        <taxon>Actinomycetota</taxon>
        <taxon>Actinomycetes</taxon>
        <taxon>Streptosporangiales</taxon>
        <taxon>Streptosporangiaceae</taxon>
        <taxon>Nonomuraea</taxon>
    </lineage>
</organism>
<comment type="caution">
    <text evidence="1">The sequence shown here is derived from an EMBL/GenBank/DDBJ whole genome shotgun (WGS) entry which is preliminary data.</text>
</comment>
<evidence type="ECO:0000313" key="1">
    <source>
        <dbReference type="EMBL" id="RVX38048.1"/>
    </source>
</evidence>
<sequence>MHVTDARYELYGLRSGNPYAGRPLDPLTSEDDRLLELEGFIRLATIEATVKGAADANKPAFFLITGMGNSGRTSLANHIMYRYQHARAARLPCFSLVTHCAERGEMTHDAYRTLRSTLLSLRAKMRANQIDVPLPLAEMFTDLSKRPRSQAMDDYELQEIADYAASIFAAHDMGFGIRYEGVATKELIIQATRVFENASTVVVFTVDNYRHATAVQLTRADRQEFARRGHITDLSPLSAAQIAALADHRWTGRRPSPFDSEGVCKAFHEHPCTIGLALRHLHRLLDTRLRQYDGDEPWPTDGLRMDEDWLLLNMRRDETWYGPGPGGFRG</sequence>
<protein>
    <recommendedName>
        <fullName evidence="3">AAA ATPase-like protein</fullName>
    </recommendedName>
</protein>
<dbReference type="EMBL" id="SAUN01000001">
    <property type="protein sequence ID" value="RVX38048.1"/>
    <property type="molecule type" value="Genomic_DNA"/>
</dbReference>
<gene>
    <name evidence="1" type="ORF">EDD27_0338</name>
</gene>
<evidence type="ECO:0000313" key="2">
    <source>
        <dbReference type="Proteomes" id="UP000284824"/>
    </source>
</evidence>
<reference evidence="1 2" key="1">
    <citation type="submission" date="2019-01" db="EMBL/GenBank/DDBJ databases">
        <title>Sequencing the genomes of 1000 actinobacteria strains.</title>
        <authorList>
            <person name="Klenk H.-P."/>
        </authorList>
    </citation>
    <scope>NUCLEOTIDE SEQUENCE [LARGE SCALE GENOMIC DNA]</scope>
    <source>
        <strain evidence="1 2">DSM 43925</strain>
    </source>
</reference>
<dbReference type="AlphaFoldDB" id="A0A438LXP4"/>
<keyword evidence="2" id="KW-1185">Reference proteome</keyword>
<name>A0A438LXP4_9ACTN</name>
<proteinExistence type="predicted"/>